<evidence type="ECO:0000256" key="2">
    <source>
        <dbReference type="ARBA" id="ARBA00023125"/>
    </source>
</evidence>
<dbReference type="PANTHER" id="PTHR46796">
    <property type="entry name" value="HTH-TYPE TRANSCRIPTIONAL ACTIVATOR RHAS-RELATED"/>
    <property type="match status" value="1"/>
</dbReference>
<keyword evidence="2" id="KW-0238">DNA-binding</keyword>
<dbReference type="RefSeq" id="WP_344719632.1">
    <property type="nucleotide sequence ID" value="NZ_BAAAUS010000005.1"/>
</dbReference>
<dbReference type="Pfam" id="PF14525">
    <property type="entry name" value="AraC_binding_2"/>
    <property type="match status" value="1"/>
</dbReference>
<dbReference type="SMART" id="SM00342">
    <property type="entry name" value="HTH_ARAC"/>
    <property type="match status" value="1"/>
</dbReference>
<evidence type="ECO:0000256" key="1">
    <source>
        <dbReference type="ARBA" id="ARBA00023015"/>
    </source>
</evidence>
<dbReference type="InterPro" id="IPR050204">
    <property type="entry name" value="AraC_XylS_family_regulators"/>
</dbReference>
<keyword evidence="3" id="KW-0804">Transcription</keyword>
<evidence type="ECO:0000313" key="6">
    <source>
        <dbReference type="Proteomes" id="UP001597114"/>
    </source>
</evidence>
<dbReference type="InterPro" id="IPR018060">
    <property type="entry name" value="HTH_AraC"/>
</dbReference>
<dbReference type="Pfam" id="PF12833">
    <property type="entry name" value="HTH_18"/>
    <property type="match status" value="1"/>
</dbReference>
<feature type="domain" description="HTH araC/xylS-type" evidence="4">
    <location>
        <begin position="217"/>
        <end position="315"/>
    </location>
</feature>
<proteinExistence type="predicted"/>
<evidence type="ECO:0000313" key="5">
    <source>
        <dbReference type="EMBL" id="MFD1524283.1"/>
    </source>
</evidence>
<comment type="caution">
    <text evidence="5">The sequence shown here is derived from an EMBL/GenBank/DDBJ whole genome shotgun (WGS) entry which is preliminary data.</text>
</comment>
<dbReference type="PROSITE" id="PS01124">
    <property type="entry name" value="HTH_ARAC_FAMILY_2"/>
    <property type="match status" value="1"/>
</dbReference>
<dbReference type="PANTHER" id="PTHR46796:SF6">
    <property type="entry name" value="ARAC SUBFAMILY"/>
    <property type="match status" value="1"/>
</dbReference>
<organism evidence="5 6">
    <name type="scientific">Pseudonocardia yunnanensis</name>
    <dbReference type="NCBI Taxonomy" id="58107"/>
    <lineage>
        <taxon>Bacteria</taxon>
        <taxon>Bacillati</taxon>
        <taxon>Actinomycetota</taxon>
        <taxon>Actinomycetes</taxon>
        <taxon>Pseudonocardiales</taxon>
        <taxon>Pseudonocardiaceae</taxon>
        <taxon>Pseudonocardia</taxon>
    </lineage>
</organism>
<evidence type="ECO:0000259" key="4">
    <source>
        <dbReference type="PROSITE" id="PS01124"/>
    </source>
</evidence>
<keyword evidence="1" id="KW-0805">Transcription regulation</keyword>
<gene>
    <name evidence="5" type="ORF">ACFSJD_42815</name>
</gene>
<name>A0ABW4FB22_9PSEU</name>
<dbReference type="InterPro" id="IPR009057">
    <property type="entry name" value="Homeodomain-like_sf"/>
</dbReference>
<dbReference type="Proteomes" id="UP001597114">
    <property type="component" value="Unassembled WGS sequence"/>
</dbReference>
<keyword evidence="6" id="KW-1185">Reference proteome</keyword>
<sequence>MDQERRWSMSEIPPRDRFGAWCELLSATHLAFAIDTVSHPHREFAADVRENRLGVMSLLRTSVFPHRGRRTRRQVMANTRDVIGLHFIESGRQAVELDDERVILAPGDAMIWDGAATGDYEILEPLTKTTLIVPRSLAATTLPSYRRSFVQTLPRDHSPTRNLIEVLSVLNGQLPTMADGAREASALLVTELLRPLDRLQGGDGPDRARRPALQLRERVLDYIDANLDDVMLSPAMIATAHGVSVRTLYSSVDGLGMSLGSYIRHRRLARSYDDLLFGSDPVAVVARRWGFVSPANFSRVFRDRYGMPPGQLRRQRG</sequence>
<dbReference type="Gene3D" id="1.10.10.60">
    <property type="entry name" value="Homeodomain-like"/>
    <property type="match status" value="1"/>
</dbReference>
<accession>A0ABW4FB22</accession>
<evidence type="ECO:0000256" key="3">
    <source>
        <dbReference type="ARBA" id="ARBA00023163"/>
    </source>
</evidence>
<dbReference type="InterPro" id="IPR035418">
    <property type="entry name" value="AraC-bd_2"/>
</dbReference>
<dbReference type="EMBL" id="JBHUCO010000079">
    <property type="protein sequence ID" value="MFD1524283.1"/>
    <property type="molecule type" value="Genomic_DNA"/>
</dbReference>
<reference evidence="6" key="1">
    <citation type="journal article" date="2019" name="Int. J. Syst. Evol. Microbiol.">
        <title>The Global Catalogue of Microorganisms (GCM) 10K type strain sequencing project: providing services to taxonomists for standard genome sequencing and annotation.</title>
        <authorList>
            <consortium name="The Broad Institute Genomics Platform"/>
            <consortium name="The Broad Institute Genome Sequencing Center for Infectious Disease"/>
            <person name="Wu L."/>
            <person name="Ma J."/>
        </authorList>
    </citation>
    <scope>NUCLEOTIDE SEQUENCE [LARGE SCALE GENOMIC DNA]</scope>
    <source>
        <strain evidence="6">CCM 7043</strain>
    </source>
</reference>
<dbReference type="SUPFAM" id="SSF46689">
    <property type="entry name" value="Homeodomain-like"/>
    <property type="match status" value="1"/>
</dbReference>
<protein>
    <submittedName>
        <fullName evidence="5">Helix-turn-helix domain-containing protein</fullName>
    </submittedName>
</protein>